<feature type="compositionally biased region" description="Low complexity" evidence="1">
    <location>
        <begin position="130"/>
        <end position="143"/>
    </location>
</feature>
<organism evidence="2 3">
    <name type="scientific">Actinoallomurus iriomotensis</name>
    <dbReference type="NCBI Taxonomy" id="478107"/>
    <lineage>
        <taxon>Bacteria</taxon>
        <taxon>Bacillati</taxon>
        <taxon>Actinomycetota</taxon>
        <taxon>Actinomycetes</taxon>
        <taxon>Streptosporangiales</taxon>
        <taxon>Thermomonosporaceae</taxon>
        <taxon>Actinoallomurus</taxon>
    </lineage>
</organism>
<evidence type="ECO:0000256" key="1">
    <source>
        <dbReference type="SAM" id="MobiDB-lite"/>
    </source>
</evidence>
<protein>
    <submittedName>
        <fullName evidence="2">Uncharacterized protein</fullName>
    </submittedName>
</protein>
<accession>A0A9W6RP23</accession>
<comment type="caution">
    <text evidence="2">The sequence shown here is derived from an EMBL/GenBank/DDBJ whole genome shotgun (WGS) entry which is preliminary data.</text>
</comment>
<gene>
    <name evidence="2" type="ORF">Airi01_074550</name>
</gene>
<evidence type="ECO:0000313" key="2">
    <source>
        <dbReference type="EMBL" id="GLY79188.1"/>
    </source>
</evidence>
<name>A0A9W6RP23_9ACTN</name>
<feature type="region of interest" description="Disordered" evidence="1">
    <location>
        <begin position="125"/>
        <end position="182"/>
    </location>
</feature>
<proteinExistence type="predicted"/>
<reference evidence="2" key="1">
    <citation type="submission" date="2023-03" db="EMBL/GenBank/DDBJ databases">
        <title>Actinoallomurus iriomotensis NBRC 103681.</title>
        <authorList>
            <person name="Ichikawa N."/>
            <person name="Sato H."/>
            <person name="Tonouchi N."/>
        </authorList>
    </citation>
    <scope>NUCLEOTIDE SEQUENCE</scope>
    <source>
        <strain evidence="2">NBRC 103681</strain>
    </source>
</reference>
<evidence type="ECO:0000313" key="3">
    <source>
        <dbReference type="Proteomes" id="UP001165135"/>
    </source>
</evidence>
<dbReference type="RefSeq" id="WP_285630297.1">
    <property type="nucleotide sequence ID" value="NZ_BSTJ01000011.1"/>
</dbReference>
<dbReference type="AlphaFoldDB" id="A0A9W6RP23"/>
<dbReference type="EMBL" id="BSTJ01000011">
    <property type="protein sequence ID" value="GLY79188.1"/>
    <property type="molecule type" value="Genomic_DNA"/>
</dbReference>
<sequence>MNAFCDHLFNLRDQALDEAMRARADLTFVLDEGEDHKFAAAMGRVAHAQPYARWWMTVTDEIEHGGMDPMAALTKTRTTARQSLLHSGTRRVGTWFDIAQDHAATEATRRFYHDTAIFNLDTITGTGSATPTITGTPRTGTPPHTTPPPPGTAVPTWRPAVGPAPALQPDTGPDTPPATNRR</sequence>
<dbReference type="Proteomes" id="UP001165135">
    <property type="component" value="Unassembled WGS sequence"/>
</dbReference>